<keyword evidence="7" id="KW-1185">Reference proteome</keyword>
<dbReference type="EMBL" id="CAJNOH010002060">
    <property type="protein sequence ID" value="CAF1269885.1"/>
    <property type="molecule type" value="Genomic_DNA"/>
</dbReference>
<keyword evidence="1" id="KW-0812">Transmembrane</keyword>
<reference evidence="2" key="1">
    <citation type="submission" date="2021-02" db="EMBL/GenBank/DDBJ databases">
        <authorList>
            <person name="Nowell W R."/>
        </authorList>
    </citation>
    <scope>NUCLEOTIDE SEQUENCE</scope>
</reference>
<accession>A0A815B7M6</accession>
<dbReference type="AlphaFoldDB" id="A0A815B7M6"/>
<dbReference type="EMBL" id="CAJNOL010003157">
    <property type="protein sequence ID" value="CAF1549352.1"/>
    <property type="molecule type" value="Genomic_DNA"/>
</dbReference>
<protein>
    <submittedName>
        <fullName evidence="2">Uncharacterized protein</fullName>
    </submittedName>
</protein>
<evidence type="ECO:0000313" key="5">
    <source>
        <dbReference type="EMBL" id="CAF1627809.1"/>
    </source>
</evidence>
<sequence>MSSSFISFLLQTNQRIMTYGGISIFIIDLVGEILNIVVFLSLTTFRETSCAFYLTILSIVNNIGQLITSLLTRIIITEFNINWIRNLLFYCKFRIFASQVTIMRFLLHVFVWQQLINILQSVVEFNGKDGVILKLHIV</sequence>
<dbReference type="Proteomes" id="UP000663870">
    <property type="component" value="Unassembled WGS sequence"/>
</dbReference>
<name>A0A815B7M6_9BILA</name>
<gene>
    <name evidence="4" type="ORF">JXQ802_LOCUS43518</name>
    <name evidence="5" type="ORF">JXQ802_LOCUS51398</name>
    <name evidence="2" type="ORF">PYM288_LOCUS28322</name>
    <name evidence="3" type="ORF">PYM288_LOCUS35157</name>
</gene>
<evidence type="ECO:0000256" key="1">
    <source>
        <dbReference type="SAM" id="Phobius"/>
    </source>
</evidence>
<evidence type="ECO:0000313" key="4">
    <source>
        <dbReference type="EMBL" id="CAF1549352.1"/>
    </source>
</evidence>
<comment type="caution">
    <text evidence="2">The sequence shown here is derived from an EMBL/GenBank/DDBJ whole genome shotgun (WGS) entry which is preliminary data.</text>
</comment>
<evidence type="ECO:0000313" key="6">
    <source>
        <dbReference type="Proteomes" id="UP000663854"/>
    </source>
</evidence>
<dbReference type="EMBL" id="CAJNOL010007392">
    <property type="protein sequence ID" value="CAF1627809.1"/>
    <property type="molecule type" value="Genomic_DNA"/>
</dbReference>
<organism evidence="2 6">
    <name type="scientific">Rotaria sordida</name>
    <dbReference type="NCBI Taxonomy" id="392033"/>
    <lineage>
        <taxon>Eukaryota</taxon>
        <taxon>Metazoa</taxon>
        <taxon>Spiralia</taxon>
        <taxon>Gnathifera</taxon>
        <taxon>Rotifera</taxon>
        <taxon>Eurotatoria</taxon>
        <taxon>Bdelloidea</taxon>
        <taxon>Philodinida</taxon>
        <taxon>Philodinidae</taxon>
        <taxon>Rotaria</taxon>
    </lineage>
</organism>
<keyword evidence="1" id="KW-1133">Transmembrane helix</keyword>
<evidence type="ECO:0000313" key="3">
    <source>
        <dbReference type="EMBL" id="CAF1412528.1"/>
    </source>
</evidence>
<evidence type="ECO:0000313" key="7">
    <source>
        <dbReference type="Proteomes" id="UP000663870"/>
    </source>
</evidence>
<dbReference type="EMBL" id="CAJNOH010005860">
    <property type="protein sequence ID" value="CAF1412528.1"/>
    <property type="molecule type" value="Genomic_DNA"/>
</dbReference>
<evidence type="ECO:0000313" key="2">
    <source>
        <dbReference type="EMBL" id="CAF1269885.1"/>
    </source>
</evidence>
<feature type="transmembrane region" description="Helical" evidence="1">
    <location>
        <begin position="21"/>
        <end position="45"/>
    </location>
</feature>
<proteinExistence type="predicted"/>
<feature type="transmembrane region" description="Helical" evidence="1">
    <location>
        <begin position="51"/>
        <end position="72"/>
    </location>
</feature>
<dbReference type="Proteomes" id="UP000663854">
    <property type="component" value="Unassembled WGS sequence"/>
</dbReference>
<keyword evidence="1" id="KW-0472">Membrane</keyword>